<keyword evidence="1" id="KW-1133">Transmembrane helix</keyword>
<keyword evidence="3" id="KW-1185">Reference proteome</keyword>
<feature type="transmembrane region" description="Helical" evidence="1">
    <location>
        <begin position="272"/>
        <end position="291"/>
    </location>
</feature>
<dbReference type="HOGENOM" id="CLU_045686_2_1_11"/>
<organism evidence="2 3">
    <name type="scientific">Mycolicibacterium vaccae ATCC 25954</name>
    <dbReference type="NCBI Taxonomy" id="1194972"/>
    <lineage>
        <taxon>Bacteria</taxon>
        <taxon>Bacillati</taxon>
        <taxon>Actinomycetota</taxon>
        <taxon>Actinomycetes</taxon>
        <taxon>Mycobacteriales</taxon>
        <taxon>Mycobacteriaceae</taxon>
        <taxon>Mycolicibacterium</taxon>
    </lineage>
</organism>
<evidence type="ECO:0000256" key="1">
    <source>
        <dbReference type="SAM" id="Phobius"/>
    </source>
</evidence>
<feature type="transmembrane region" description="Helical" evidence="1">
    <location>
        <begin position="45"/>
        <end position="63"/>
    </location>
</feature>
<accession>K0UXL2</accession>
<dbReference type="Proteomes" id="UP000006072">
    <property type="component" value="Unassembled WGS sequence"/>
</dbReference>
<feature type="transmembrane region" description="Helical" evidence="1">
    <location>
        <begin position="70"/>
        <end position="96"/>
    </location>
</feature>
<dbReference type="eggNOG" id="COG0767">
    <property type="taxonomic scope" value="Bacteria"/>
</dbReference>
<sequence length="299" mass="31404">MSDSERGADVTSTAAVLRQRFPRGVATAEKWAGAPARGLDAMGHVAWFVITAVGSIGHALRYYRKETLRLIAEIGMGTGAMAVIGGTVAIVGFVTLSGSSLVAIQGFASLGNIGVEAFTGFFAALINVRIAAPVVAGQALAATVGAGATAELGAMRISEEIDALEVMGIKSISYLVSTRIMAGFVVIIPLYAMAIIMSFLSAQVTTTVFYGQSIGTYEHYFRTFLRPDDVFWSFIQAVIIAVIVMLNHCYYGFYASGGPVGVGEAVGRSMRASLVAIVCVVLFASLALYGVDPNFNLTV</sequence>
<feature type="transmembrane region" description="Helical" evidence="1">
    <location>
        <begin position="102"/>
        <end position="126"/>
    </location>
</feature>
<keyword evidence="1" id="KW-0812">Transmembrane</keyword>
<protein>
    <submittedName>
        <fullName evidence="2">Organic solvent resistance ABC transporter permease</fullName>
    </submittedName>
</protein>
<dbReference type="PANTHER" id="PTHR30188:SF13">
    <property type="entry name" value="CONSERVED HYPOTHETICAL INTEGRAL MEMBRANE PROTEIN YRBE3B"/>
    <property type="match status" value="1"/>
</dbReference>
<dbReference type="GO" id="GO:0005548">
    <property type="term" value="F:phospholipid transporter activity"/>
    <property type="evidence" value="ECO:0007669"/>
    <property type="project" value="TreeGrafter"/>
</dbReference>
<comment type="caution">
    <text evidence="2">The sequence shown here is derived from an EMBL/GenBank/DDBJ whole genome shotgun (WGS) entry which is preliminary data.</text>
</comment>
<reference evidence="2 3" key="1">
    <citation type="journal article" date="2012" name="J. Bacteriol.">
        <title>Complete Genome Sequence of Mycobacterium vaccae Type Strain ATCC 25954.</title>
        <authorList>
            <person name="Ho Y.S."/>
            <person name="Adroub S.A."/>
            <person name="Abadi M."/>
            <person name="Al Alwan B."/>
            <person name="Alkhateeb R."/>
            <person name="Gao G."/>
            <person name="Ragab A."/>
            <person name="Ali S."/>
            <person name="van Soolingen D."/>
            <person name="Bitter W."/>
            <person name="Pain A."/>
            <person name="Abdallah A.M."/>
        </authorList>
    </citation>
    <scope>NUCLEOTIDE SEQUENCE [LARGE SCALE GENOMIC DNA]</scope>
    <source>
        <strain evidence="2 3">ATCC 25954</strain>
    </source>
</reference>
<dbReference type="PANTHER" id="PTHR30188">
    <property type="entry name" value="ABC TRANSPORTER PERMEASE PROTEIN-RELATED"/>
    <property type="match status" value="1"/>
</dbReference>
<evidence type="ECO:0000313" key="2">
    <source>
        <dbReference type="EMBL" id="EJZ11526.1"/>
    </source>
</evidence>
<evidence type="ECO:0000313" key="3">
    <source>
        <dbReference type="Proteomes" id="UP000006072"/>
    </source>
</evidence>
<proteinExistence type="predicted"/>
<dbReference type="InterPro" id="IPR030802">
    <property type="entry name" value="Permease_MalE"/>
</dbReference>
<dbReference type="GO" id="GO:0043190">
    <property type="term" value="C:ATP-binding cassette (ABC) transporter complex"/>
    <property type="evidence" value="ECO:0007669"/>
    <property type="project" value="InterPro"/>
</dbReference>
<feature type="transmembrane region" description="Helical" evidence="1">
    <location>
        <begin position="180"/>
        <end position="200"/>
    </location>
</feature>
<feature type="transmembrane region" description="Helical" evidence="1">
    <location>
        <begin position="230"/>
        <end position="251"/>
    </location>
</feature>
<dbReference type="Pfam" id="PF02405">
    <property type="entry name" value="MlaE"/>
    <property type="match status" value="1"/>
</dbReference>
<name>K0UXL2_MYCVA</name>
<keyword evidence="1" id="KW-0472">Membrane</keyword>
<dbReference type="EMBL" id="ALQA01000008">
    <property type="protein sequence ID" value="EJZ11526.1"/>
    <property type="molecule type" value="Genomic_DNA"/>
</dbReference>
<gene>
    <name evidence="2" type="ORF">MVAC_05767</name>
</gene>
<dbReference type="PATRIC" id="fig|1194972.3.peg.1169"/>
<dbReference type="AlphaFoldDB" id="K0UXL2"/>